<dbReference type="GO" id="GO:0016829">
    <property type="term" value="F:lyase activity"/>
    <property type="evidence" value="ECO:0007669"/>
    <property type="project" value="UniProtKB-KW"/>
</dbReference>
<evidence type="ECO:0000256" key="1">
    <source>
        <dbReference type="SAM" id="Coils"/>
    </source>
</evidence>
<protein>
    <submittedName>
        <fullName evidence="2">Isocitrate lyase</fullName>
    </submittedName>
</protein>
<evidence type="ECO:0000313" key="2">
    <source>
        <dbReference type="EMBL" id="MBB4286468.1"/>
    </source>
</evidence>
<dbReference type="AlphaFoldDB" id="A0A7W6WLA0"/>
<comment type="caution">
    <text evidence="2">The sequence shown here is derived from an EMBL/GenBank/DDBJ whole genome shotgun (WGS) entry which is preliminary data.</text>
</comment>
<keyword evidence="2" id="KW-0456">Lyase</keyword>
<name>A0A7W6WLA0_9PROT</name>
<accession>A0A7W6WLA0</accession>
<dbReference type="Proteomes" id="UP000555728">
    <property type="component" value="Unassembled WGS sequence"/>
</dbReference>
<keyword evidence="1" id="KW-0175">Coiled coil</keyword>
<feature type="coiled-coil region" evidence="1">
    <location>
        <begin position="16"/>
        <end position="43"/>
    </location>
</feature>
<sequence length="68" mass="7211">MAEQQTVTIDGKDYPLDSLSEKARGLIQALRTADQEIARAQAQAAMFQVARGSYATALKQELEGAGGA</sequence>
<organism evidence="2 3">
    <name type="scientific">Roseospira goensis</name>
    <dbReference type="NCBI Taxonomy" id="391922"/>
    <lineage>
        <taxon>Bacteria</taxon>
        <taxon>Pseudomonadati</taxon>
        <taxon>Pseudomonadota</taxon>
        <taxon>Alphaproteobacteria</taxon>
        <taxon>Rhodospirillales</taxon>
        <taxon>Rhodospirillaceae</taxon>
        <taxon>Roseospira</taxon>
    </lineage>
</organism>
<reference evidence="2 3" key="1">
    <citation type="submission" date="2020-08" db="EMBL/GenBank/DDBJ databases">
        <title>Genome sequencing of Purple Non-Sulfur Bacteria from various extreme environments.</title>
        <authorList>
            <person name="Mayer M."/>
        </authorList>
    </citation>
    <scope>NUCLEOTIDE SEQUENCE [LARGE SCALE GENOMIC DNA]</scope>
    <source>
        <strain evidence="2 3">JA135</strain>
    </source>
</reference>
<proteinExistence type="predicted"/>
<gene>
    <name evidence="2" type="ORF">GGD88_002200</name>
</gene>
<evidence type="ECO:0000313" key="3">
    <source>
        <dbReference type="Proteomes" id="UP000555728"/>
    </source>
</evidence>
<dbReference type="EMBL" id="JACIGI010000017">
    <property type="protein sequence ID" value="MBB4286468.1"/>
    <property type="molecule type" value="Genomic_DNA"/>
</dbReference>
<dbReference type="RefSeq" id="WP_184435364.1">
    <property type="nucleotide sequence ID" value="NZ_JACIGI010000017.1"/>
</dbReference>
<keyword evidence="3" id="KW-1185">Reference proteome</keyword>